<dbReference type="InterPro" id="IPR000873">
    <property type="entry name" value="AMP-dep_synth/lig_dom"/>
</dbReference>
<dbReference type="PROSITE" id="PS00455">
    <property type="entry name" value="AMP_BINDING"/>
    <property type="match status" value="1"/>
</dbReference>
<dbReference type="FunFam" id="3.40.50.980:FF:000001">
    <property type="entry name" value="Non-ribosomal peptide synthetase"/>
    <property type="match status" value="1"/>
</dbReference>
<comment type="caution">
    <text evidence="5">The sequence shown here is derived from an EMBL/GenBank/DDBJ whole genome shotgun (WGS) entry which is preliminary data.</text>
</comment>
<dbReference type="SUPFAM" id="SSF52777">
    <property type="entry name" value="CoA-dependent acyltransferases"/>
    <property type="match status" value="1"/>
</dbReference>
<gene>
    <name evidence="5" type="ORF">J4710_02715</name>
</gene>
<dbReference type="PANTHER" id="PTHR45527">
    <property type="entry name" value="NONRIBOSOMAL PEPTIDE SYNTHETASE"/>
    <property type="match status" value="1"/>
</dbReference>
<dbReference type="Pfam" id="PF00668">
    <property type="entry name" value="Condensation"/>
    <property type="match status" value="1"/>
</dbReference>
<dbReference type="EMBL" id="JAGETT010000010">
    <property type="protein sequence ID" value="MBO1919822.1"/>
    <property type="molecule type" value="Genomic_DNA"/>
</dbReference>
<dbReference type="InterPro" id="IPR020845">
    <property type="entry name" value="AMP-binding_CS"/>
</dbReference>
<organism evidence="5">
    <name type="scientific">Staphylococcus xylosus</name>
    <dbReference type="NCBI Taxonomy" id="1288"/>
    <lineage>
        <taxon>Bacteria</taxon>
        <taxon>Bacillati</taxon>
        <taxon>Bacillota</taxon>
        <taxon>Bacilli</taxon>
        <taxon>Bacillales</taxon>
        <taxon>Staphylococcaceae</taxon>
        <taxon>Staphylococcus</taxon>
    </lineage>
</organism>
<dbReference type="GO" id="GO:0043041">
    <property type="term" value="P:amino acid activation for nonribosomal peptide biosynthetic process"/>
    <property type="evidence" value="ECO:0007669"/>
    <property type="project" value="TreeGrafter"/>
</dbReference>
<dbReference type="GO" id="GO:0003824">
    <property type="term" value="F:catalytic activity"/>
    <property type="evidence" value="ECO:0007669"/>
    <property type="project" value="InterPro"/>
</dbReference>
<dbReference type="GO" id="GO:0031177">
    <property type="term" value="F:phosphopantetheine binding"/>
    <property type="evidence" value="ECO:0007669"/>
    <property type="project" value="TreeGrafter"/>
</dbReference>
<protein>
    <recommendedName>
        <fullName evidence="1">Putative long chain fatty acid-CoA ligase VraA</fullName>
    </recommendedName>
    <alternativeName>
        <fullName evidence="2">Acyl-CoA synthetase</fullName>
    </alternativeName>
</protein>
<proteinExistence type="predicted"/>
<accession>A0A939SM78</accession>
<feature type="domain" description="AMP-dependent synthetase/ligase" evidence="3">
    <location>
        <begin position="100"/>
        <end position="252"/>
    </location>
</feature>
<evidence type="ECO:0000259" key="4">
    <source>
        <dbReference type="Pfam" id="PF00668"/>
    </source>
</evidence>
<feature type="domain" description="Condensation" evidence="4">
    <location>
        <begin position="7"/>
        <end position="79"/>
    </location>
</feature>
<evidence type="ECO:0000313" key="5">
    <source>
        <dbReference type="EMBL" id="MBO1919822.1"/>
    </source>
</evidence>
<dbReference type="Pfam" id="PF00501">
    <property type="entry name" value="AMP-binding"/>
    <property type="match status" value="1"/>
</dbReference>
<evidence type="ECO:0000256" key="2">
    <source>
        <dbReference type="ARBA" id="ARBA00032875"/>
    </source>
</evidence>
<sequence length="257" mass="29503">MVNTGKETSNTNAKFDLSMTIHENEDYKVSLEYAQELFSEDTVERMLAHFVEIISSVVRRPEQNISDIEIITDTEREIILNQFNDTELELTNSVTFVERFEKQVEQTPNKTAITFEDEHLTYQALNERANQVAYQLRNEGVKPNDLVGIMSQRRLEMMIGIYGILKAGGAYVPLDPNHPHERTNFILKDSNPRVLLTDEKIDYSIKFDNEIIKLTNNTFINNLPTENLPLVTDETNLMYIIYTSGTTGKPKGYGTLQ</sequence>
<dbReference type="GO" id="GO:0005829">
    <property type="term" value="C:cytosol"/>
    <property type="evidence" value="ECO:0007669"/>
    <property type="project" value="TreeGrafter"/>
</dbReference>
<dbReference type="PANTHER" id="PTHR45527:SF14">
    <property type="entry name" value="PLIPASTATIN SYNTHASE SUBUNIT B"/>
    <property type="match status" value="1"/>
</dbReference>
<name>A0A939SM78_STAXY</name>
<evidence type="ECO:0000256" key="1">
    <source>
        <dbReference type="ARBA" id="ARBA00017625"/>
    </source>
</evidence>
<dbReference type="GO" id="GO:0044550">
    <property type="term" value="P:secondary metabolite biosynthetic process"/>
    <property type="evidence" value="ECO:0007669"/>
    <property type="project" value="TreeGrafter"/>
</dbReference>
<reference evidence="5" key="1">
    <citation type="submission" date="2021-03" db="EMBL/GenBank/DDBJ databases">
        <title>Molecular epidemiology and mechanisms of colistin and carbapenem resistance in Enterobacteriaceae from clinical isolates, the environment and porcine samples in Pretoria, South Africa.</title>
        <authorList>
            <person name="Bogoshi D."/>
            <person name="Mbelle N.M."/>
            <person name="Naidoo V."/>
            <person name="Osei Sekyere J."/>
        </authorList>
    </citation>
    <scope>NUCLEOTIDE SEQUENCE</scope>
    <source>
        <strain evidence="5">ESB009</strain>
    </source>
</reference>
<evidence type="ECO:0000259" key="3">
    <source>
        <dbReference type="Pfam" id="PF00501"/>
    </source>
</evidence>
<dbReference type="Gene3D" id="3.30.559.30">
    <property type="entry name" value="Nonribosomal peptide synthetase, condensation domain"/>
    <property type="match status" value="1"/>
</dbReference>
<dbReference type="Gene3D" id="3.40.50.980">
    <property type="match status" value="2"/>
</dbReference>
<dbReference type="InterPro" id="IPR001242">
    <property type="entry name" value="Condensation_dom"/>
</dbReference>
<dbReference type="SUPFAM" id="SSF56801">
    <property type="entry name" value="Acetyl-CoA synthetase-like"/>
    <property type="match status" value="1"/>
</dbReference>
<dbReference type="AlphaFoldDB" id="A0A939SM78"/>